<dbReference type="GeneID" id="19486854"/>
<proteinExistence type="predicted"/>
<name>A0A023MHT4_9CAUD</name>
<evidence type="ECO:0000313" key="1">
    <source>
        <dbReference type="EMBL" id="AHN83717.1"/>
    </source>
</evidence>
<accession>A0A023MHT4</accession>
<dbReference type="Proteomes" id="UP000026907">
    <property type="component" value="Segment"/>
</dbReference>
<dbReference type="EMBL" id="KJ190158">
    <property type="protein sequence ID" value="AHN83717.1"/>
    <property type="molecule type" value="Genomic_DNA"/>
</dbReference>
<dbReference type="RefSeq" id="YP_009031038.1">
    <property type="nucleotide sequence ID" value="NC_024134.1"/>
</dbReference>
<keyword evidence="2" id="KW-1185">Reference proteome</keyword>
<protein>
    <submittedName>
        <fullName evidence="1">Uncharacterized protein</fullName>
    </submittedName>
</protein>
<sequence>MKLFEWFKKFKYKAVAIVPWSIQWVDEGGLPIPGDKDTGYWIMMENGFGKRKYTCTNSTRSALNRVPGYKLMVVWKMSGVPPANAQFLTDNPTTVEED</sequence>
<organism evidence="1 2">
    <name type="scientific">Escherichia phage FFH2</name>
    <dbReference type="NCBI Taxonomy" id="1446490"/>
    <lineage>
        <taxon>Viruses</taxon>
        <taxon>Duplodnaviria</taxon>
        <taxon>Heunggongvirae</taxon>
        <taxon>Uroviricota</taxon>
        <taxon>Caudoviricetes</taxon>
        <taxon>Vequintavirinae</taxon>
        <taxon>Vequintavirus</taxon>
        <taxon>Vequintavirus PDX</taxon>
        <taxon>Vequintavirus FFH2</taxon>
    </lineage>
</organism>
<reference evidence="1 2" key="1">
    <citation type="journal article" date="2014" name="Genome Announc.">
        <title>Complete Genome Sequences of Two Escherichia coli O157:H7 Phages Effective in Limiting Contamination of Food Products.</title>
        <authorList>
            <person name="Hong Y."/>
            <person name="Pan Y."/>
            <person name="Harman N.J."/>
            <person name="Ebner P.D."/>
        </authorList>
    </citation>
    <scope>NUCLEOTIDE SEQUENCE [LARGE SCALE GENOMIC DNA]</scope>
</reference>
<evidence type="ECO:0000313" key="2">
    <source>
        <dbReference type="Proteomes" id="UP000026907"/>
    </source>
</evidence>
<dbReference type="KEGG" id="vg:19486854"/>